<feature type="repeat" description="ANK" evidence="12">
    <location>
        <begin position="89"/>
        <end position="121"/>
    </location>
</feature>
<evidence type="ECO:0000256" key="7">
    <source>
        <dbReference type="ARBA" id="ARBA00023043"/>
    </source>
</evidence>
<dbReference type="Pfam" id="PF00520">
    <property type="entry name" value="Ion_trans"/>
    <property type="match status" value="1"/>
</dbReference>
<keyword evidence="10" id="KW-0325">Glycoprotein</keyword>
<dbReference type="SUPFAM" id="SSF48403">
    <property type="entry name" value="Ankyrin repeat"/>
    <property type="match status" value="1"/>
</dbReference>
<evidence type="ECO:0000256" key="2">
    <source>
        <dbReference type="ARBA" id="ARBA00022448"/>
    </source>
</evidence>
<dbReference type="Pfam" id="PF12796">
    <property type="entry name" value="Ank_2"/>
    <property type="match status" value="1"/>
</dbReference>
<feature type="region of interest" description="Disordered" evidence="13">
    <location>
        <begin position="257"/>
        <end position="277"/>
    </location>
</feature>
<organism evidence="16">
    <name type="scientific">Amphimedon queenslandica</name>
    <name type="common">Sponge</name>
    <dbReference type="NCBI Taxonomy" id="400682"/>
    <lineage>
        <taxon>Eukaryota</taxon>
        <taxon>Metazoa</taxon>
        <taxon>Porifera</taxon>
        <taxon>Demospongiae</taxon>
        <taxon>Heteroscleromorpha</taxon>
        <taxon>Haplosclerida</taxon>
        <taxon>Niphatidae</taxon>
        <taxon>Amphimedon</taxon>
    </lineage>
</organism>
<dbReference type="OrthoDB" id="1661883at2759"/>
<dbReference type="GO" id="GO:1902495">
    <property type="term" value="C:transmembrane transporter complex"/>
    <property type="evidence" value="ECO:0007669"/>
    <property type="project" value="TreeGrafter"/>
</dbReference>
<dbReference type="InterPro" id="IPR052076">
    <property type="entry name" value="TRP_cation_channel"/>
</dbReference>
<evidence type="ECO:0000256" key="4">
    <source>
        <dbReference type="ARBA" id="ARBA00022692"/>
    </source>
</evidence>
<evidence type="ECO:0000256" key="8">
    <source>
        <dbReference type="ARBA" id="ARBA00023065"/>
    </source>
</evidence>
<feature type="transmembrane region" description="Helical" evidence="14">
    <location>
        <begin position="464"/>
        <end position="487"/>
    </location>
</feature>
<protein>
    <recommendedName>
        <fullName evidence="15">Ion transport domain-containing protein</fullName>
    </recommendedName>
</protein>
<feature type="region of interest" description="Disordered" evidence="13">
    <location>
        <begin position="616"/>
        <end position="655"/>
    </location>
</feature>
<evidence type="ECO:0000256" key="9">
    <source>
        <dbReference type="ARBA" id="ARBA00023136"/>
    </source>
</evidence>
<keyword evidence="6 14" id="KW-1133">Transmembrane helix</keyword>
<dbReference type="Pfam" id="PF00023">
    <property type="entry name" value="Ank"/>
    <property type="match status" value="1"/>
</dbReference>
<reference evidence="16" key="1">
    <citation type="submission" date="2017-05" db="UniProtKB">
        <authorList>
            <consortium name="EnsemblMetazoa"/>
        </authorList>
    </citation>
    <scope>IDENTIFICATION</scope>
</reference>
<evidence type="ECO:0000256" key="14">
    <source>
        <dbReference type="SAM" id="Phobius"/>
    </source>
</evidence>
<dbReference type="PROSITE" id="PS50088">
    <property type="entry name" value="ANK_REPEAT"/>
    <property type="match status" value="3"/>
</dbReference>
<evidence type="ECO:0000313" key="16">
    <source>
        <dbReference type="EnsemblMetazoa" id="Aqu2.1.33361_001"/>
    </source>
</evidence>
<sequence length="655" mass="73214">VINELLHYAEENDKDILKDEDDDGNTALHLACINEKFQAAKALILAGADPEDRNARQWTPMDCAAESGRVQIVQLLIDAEAQVDPRDINNATPLHVACKAGHIKVVNVLLENGAKVSICDSKGFNALDVAIENGQKDVAMAIVTSNQWMSALRNVTYFDQSTNSAVGGGAMGGATFTTPMRRIIRKMPDVAEVVFNRCCQTNEDAVSSIDHPDYKINFIYEFLEDFRVDSGYSRRFTRTRTARRRSVPIEEVASSAGDFDEDTEGGGGGGRAIGDDNEGNVGYQTTWGPVGYSRQDHCLQILFLKYRIQYLFDWVNYLELLLFVFAILFVFIYTEDCYCPHKWQWELGAIAVFLSWIDLVIFIRKLPVTGIYVVMFMNIFYIFLKLVFLAILLVLAFAFSFNMLFNDPMSEAMGIRTPFMNSWRSIVKTMTMTTGEFEFDNTFRQTGSQSEAGSDDIQFPFASYVLWILFLILMPILFINLLVGLAVDDIKGIQESAGINRLALRVELTLTVEEYLPLWLRKSLIVGRHTIYPNKKLGFIKHLLYNVLGVLRPDSAENIKNALNAPPAPIEEVQQQNQALVRRVDDLCSSVETLSEQNERLLAVVSALAESQGVASHFPRIPPSSPAHSLKPAPGSTSRGRSPSALSEKTTTSFI</sequence>
<evidence type="ECO:0000256" key="6">
    <source>
        <dbReference type="ARBA" id="ARBA00022989"/>
    </source>
</evidence>
<feature type="transmembrane region" description="Helical" evidence="14">
    <location>
        <begin position="345"/>
        <end position="363"/>
    </location>
</feature>
<feature type="repeat" description="ANK" evidence="12">
    <location>
        <begin position="23"/>
        <end position="55"/>
    </location>
</feature>
<keyword evidence="5" id="KW-0677">Repeat</keyword>
<accession>A0A1X7V085</accession>
<evidence type="ECO:0000256" key="12">
    <source>
        <dbReference type="PROSITE-ProRule" id="PRU00023"/>
    </source>
</evidence>
<dbReference type="InParanoid" id="A0A1X7V085"/>
<dbReference type="InterPro" id="IPR002110">
    <property type="entry name" value="Ankyrin_rpt"/>
</dbReference>
<dbReference type="InterPro" id="IPR036770">
    <property type="entry name" value="Ankyrin_rpt-contain_sf"/>
</dbReference>
<dbReference type="PANTHER" id="PTHR47143">
    <property type="entry name" value="TRANSIENT RECEPTOR POTENTIAL CATION CHANNEL PROTEIN PAINLESS"/>
    <property type="match status" value="1"/>
</dbReference>
<keyword evidence="2" id="KW-0813">Transport</keyword>
<feature type="transmembrane region" description="Helical" evidence="14">
    <location>
        <begin position="314"/>
        <end position="333"/>
    </location>
</feature>
<evidence type="ECO:0000256" key="3">
    <source>
        <dbReference type="ARBA" id="ARBA00022606"/>
    </source>
</evidence>
<dbReference type="AlphaFoldDB" id="A0A1X7V085"/>
<name>A0A1X7V085_AMPQE</name>
<feature type="transmembrane region" description="Helical" evidence="14">
    <location>
        <begin position="370"/>
        <end position="399"/>
    </location>
</feature>
<keyword evidence="9 14" id="KW-0472">Membrane</keyword>
<dbReference type="PANTHER" id="PTHR47143:SF1">
    <property type="entry name" value="ION_TRANS DOMAIN-CONTAINING PROTEIN"/>
    <property type="match status" value="1"/>
</dbReference>
<proteinExistence type="predicted"/>
<dbReference type="PROSITE" id="PS50297">
    <property type="entry name" value="ANK_REP_REGION"/>
    <property type="match status" value="2"/>
</dbReference>
<dbReference type="SMART" id="SM00248">
    <property type="entry name" value="ANK"/>
    <property type="match status" value="4"/>
</dbReference>
<keyword evidence="8" id="KW-0406">Ion transport</keyword>
<evidence type="ECO:0000256" key="10">
    <source>
        <dbReference type="ARBA" id="ARBA00023180"/>
    </source>
</evidence>
<keyword evidence="3" id="KW-0716">Sensory transduction</keyword>
<keyword evidence="7 12" id="KW-0040">ANK repeat</keyword>
<evidence type="ECO:0000256" key="13">
    <source>
        <dbReference type="SAM" id="MobiDB-lite"/>
    </source>
</evidence>
<comment type="subcellular location">
    <subcellularLocation>
        <location evidence="1">Membrane</location>
        <topology evidence="1">Multi-pass membrane protein</topology>
    </subcellularLocation>
</comment>
<keyword evidence="4 14" id="KW-0812">Transmembrane</keyword>
<dbReference type="Gene3D" id="1.25.40.20">
    <property type="entry name" value="Ankyrin repeat-containing domain"/>
    <property type="match status" value="1"/>
</dbReference>
<dbReference type="EnsemblMetazoa" id="Aqu2.1.33361_001">
    <property type="protein sequence ID" value="Aqu2.1.33361_001"/>
    <property type="gene ID" value="Aqu2.1.33361"/>
</dbReference>
<evidence type="ECO:0000256" key="5">
    <source>
        <dbReference type="ARBA" id="ARBA00022737"/>
    </source>
</evidence>
<evidence type="ECO:0000256" key="1">
    <source>
        <dbReference type="ARBA" id="ARBA00004141"/>
    </source>
</evidence>
<evidence type="ECO:0000256" key="11">
    <source>
        <dbReference type="ARBA" id="ARBA00023303"/>
    </source>
</evidence>
<dbReference type="GO" id="GO:0005216">
    <property type="term" value="F:monoatomic ion channel activity"/>
    <property type="evidence" value="ECO:0007669"/>
    <property type="project" value="InterPro"/>
</dbReference>
<evidence type="ECO:0000259" key="15">
    <source>
        <dbReference type="Pfam" id="PF00520"/>
    </source>
</evidence>
<feature type="repeat" description="ANK" evidence="12">
    <location>
        <begin position="56"/>
        <end position="88"/>
    </location>
</feature>
<keyword evidence="11" id="KW-0407">Ion channel</keyword>
<dbReference type="InterPro" id="IPR005821">
    <property type="entry name" value="Ion_trans_dom"/>
</dbReference>
<feature type="compositionally biased region" description="Polar residues" evidence="13">
    <location>
        <begin position="635"/>
        <end position="655"/>
    </location>
</feature>
<feature type="domain" description="Ion transport" evidence="15">
    <location>
        <begin position="297"/>
        <end position="496"/>
    </location>
</feature>